<reference evidence="1 2" key="1">
    <citation type="submission" date="2015-01" db="EMBL/GenBank/DDBJ databases">
        <title>Genome Sequencing of Rickettsiales.</title>
        <authorList>
            <person name="Daugherty S.C."/>
            <person name="Su Q."/>
            <person name="Abolude K."/>
            <person name="Beier-Sexton M."/>
            <person name="Carlyon J.A."/>
            <person name="Carter R."/>
            <person name="Day N.P."/>
            <person name="Dumler S.J."/>
            <person name="Dyachenko V."/>
            <person name="Godinez A."/>
            <person name="Kurtti T.J."/>
            <person name="Lichay M."/>
            <person name="Mullins K.E."/>
            <person name="Ott S."/>
            <person name="Pappas-Brown V."/>
            <person name="Paris D.H."/>
            <person name="Patel P."/>
            <person name="Richards A.L."/>
            <person name="Sadzewicz L."/>
            <person name="Sears K."/>
            <person name="Seidman D."/>
            <person name="Sengamalay N."/>
            <person name="Stenos J."/>
            <person name="Tallon L.J."/>
            <person name="Vincent G."/>
            <person name="Fraser C.M."/>
            <person name="Munderloh U."/>
            <person name="Dunning-Hotopp J.C."/>
        </authorList>
    </citation>
    <scope>NUCLEOTIDE SEQUENCE [LARGE SCALE GENOMIC DNA]</scope>
    <source>
        <strain evidence="1 2">ApWI1</strain>
    </source>
</reference>
<name>A0A0F3Q294_ANAPH</name>
<sequence length="40" mass="4349">MGYAVVEYVVPCTLARTQYTCGCRMEMSQLGSTTGLICVL</sequence>
<comment type="caution">
    <text evidence="1">The sequence shown here is derived from an EMBL/GenBank/DDBJ whole genome shotgun (WGS) entry which is preliminary data.</text>
</comment>
<organism evidence="1 2">
    <name type="scientific">Anaplasma phagocytophilum str. ApWI1</name>
    <dbReference type="NCBI Taxonomy" id="1359155"/>
    <lineage>
        <taxon>Bacteria</taxon>
        <taxon>Pseudomonadati</taxon>
        <taxon>Pseudomonadota</taxon>
        <taxon>Alphaproteobacteria</taxon>
        <taxon>Rickettsiales</taxon>
        <taxon>Anaplasmataceae</taxon>
        <taxon>Anaplasma</taxon>
        <taxon>phagocytophilum group</taxon>
    </lineage>
</organism>
<evidence type="ECO:0000313" key="1">
    <source>
        <dbReference type="EMBL" id="KJV85564.1"/>
    </source>
</evidence>
<accession>A0A0F3Q294</accession>
<protein>
    <submittedName>
        <fullName evidence="1">Uncharacterized protein</fullName>
    </submittedName>
</protein>
<gene>
    <name evidence="1" type="ORF">APHWI1_1350</name>
</gene>
<dbReference type="Proteomes" id="UP000033622">
    <property type="component" value="Unassembled WGS sequence"/>
</dbReference>
<evidence type="ECO:0000313" key="2">
    <source>
        <dbReference type="Proteomes" id="UP000033622"/>
    </source>
</evidence>
<dbReference type="EMBL" id="LAOF01000001">
    <property type="protein sequence ID" value="KJV85564.1"/>
    <property type="molecule type" value="Genomic_DNA"/>
</dbReference>
<dbReference type="AlphaFoldDB" id="A0A0F3Q294"/>
<proteinExistence type="predicted"/>
<dbReference type="PATRIC" id="fig|1359155.3.peg.1368"/>